<dbReference type="OrthoDB" id="1752779at2"/>
<keyword evidence="1" id="KW-1133">Transmembrane helix</keyword>
<organism evidence="2 3">
    <name type="scientific">Acetanaerobacterium elongatum</name>
    <dbReference type="NCBI Taxonomy" id="258515"/>
    <lineage>
        <taxon>Bacteria</taxon>
        <taxon>Bacillati</taxon>
        <taxon>Bacillota</taxon>
        <taxon>Clostridia</taxon>
        <taxon>Eubacteriales</taxon>
        <taxon>Oscillospiraceae</taxon>
        <taxon>Acetanaerobacterium</taxon>
    </lineage>
</organism>
<evidence type="ECO:0000256" key="1">
    <source>
        <dbReference type="SAM" id="Phobius"/>
    </source>
</evidence>
<evidence type="ECO:0000313" key="2">
    <source>
        <dbReference type="EMBL" id="SDN15653.1"/>
    </source>
</evidence>
<dbReference type="STRING" id="258515.SAMN05192585_11273"/>
<keyword evidence="1" id="KW-0472">Membrane</keyword>
<keyword evidence="3" id="KW-1185">Reference proteome</keyword>
<feature type="transmembrane region" description="Helical" evidence="1">
    <location>
        <begin position="63"/>
        <end position="88"/>
    </location>
</feature>
<name>A0A1G9Z4P0_9FIRM</name>
<dbReference type="EMBL" id="FNID01000012">
    <property type="protein sequence ID" value="SDN15653.1"/>
    <property type="molecule type" value="Genomic_DNA"/>
</dbReference>
<evidence type="ECO:0000313" key="3">
    <source>
        <dbReference type="Proteomes" id="UP000199182"/>
    </source>
</evidence>
<reference evidence="2 3" key="1">
    <citation type="submission" date="2016-10" db="EMBL/GenBank/DDBJ databases">
        <authorList>
            <person name="de Groot N.N."/>
        </authorList>
    </citation>
    <scope>NUCLEOTIDE SEQUENCE [LARGE SCALE GENOMIC DNA]</scope>
    <source>
        <strain evidence="2 3">CGMCC 1.5012</strain>
    </source>
</reference>
<feature type="transmembrane region" description="Helical" evidence="1">
    <location>
        <begin position="108"/>
        <end position="127"/>
    </location>
</feature>
<protein>
    <submittedName>
        <fullName evidence="2">Putative ABC-transporter type IV</fullName>
    </submittedName>
</protein>
<dbReference type="InterPro" id="IPR010540">
    <property type="entry name" value="CmpB_TMEM229"/>
</dbReference>
<dbReference type="AlphaFoldDB" id="A0A1G9Z4P0"/>
<dbReference type="Proteomes" id="UP000199182">
    <property type="component" value="Unassembled WGS sequence"/>
</dbReference>
<dbReference type="Pfam" id="PF06541">
    <property type="entry name" value="ABC_trans_CmpB"/>
    <property type="match status" value="1"/>
</dbReference>
<feature type="transmembrane region" description="Helical" evidence="1">
    <location>
        <begin position="31"/>
        <end position="51"/>
    </location>
</feature>
<sequence length="138" mass="15949">MKQLLKLSILFCIGGLVYNLIEIMHHGSTHWSMLIVGGLCFLLIGAINELYTFDMALPSQMLISAIIVTAVELITGLIINVVLGWNVWDYSNLPYNLCGQICLLYFNIWFLLSLAGIFLDDWLRYWLFDEERPRYKLL</sequence>
<feature type="transmembrane region" description="Helical" evidence="1">
    <location>
        <begin position="7"/>
        <end position="25"/>
    </location>
</feature>
<gene>
    <name evidence="2" type="ORF">SAMN05192585_11273</name>
</gene>
<dbReference type="RefSeq" id="WP_092639501.1">
    <property type="nucleotide sequence ID" value="NZ_FNID01000012.1"/>
</dbReference>
<proteinExistence type="predicted"/>
<keyword evidence="1" id="KW-0812">Transmembrane</keyword>
<accession>A0A1G9Z4P0</accession>